<keyword evidence="7" id="KW-1015">Disulfide bond</keyword>
<dbReference type="GO" id="GO:0071222">
    <property type="term" value="P:cellular response to lipopolysaccharide"/>
    <property type="evidence" value="ECO:0007669"/>
    <property type="project" value="TreeGrafter"/>
</dbReference>
<proteinExistence type="predicted"/>
<reference evidence="15" key="1">
    <citation type="submission" date="2025-08" db="UniProtKB">
        <authorList>
            <consortium name="RefSeq"/>
        </authorList>
    </citation>
    <scope>IDENTIFICATION</scope>
</reference>
<evidence type="ECO:0000256" key="3">
    <source>
        <dbReference type="ARBA" id="ARBA00022692"/>
    </source>
</evidence>
<evidence type="ECO:0000256" key="1">
    <source>
        <dbReference type="ARBA" id="ARBA00004251"/>
    </source>
</evidence>
<evidence type="ECO:0000256" key="2">
    <source>
        <dbReference type="ARBA" id="ARBA00022475"/>
    </source>
</evidence>
<accession>A0A6J2RFY5</accession>
<evidence type="ECO:0000256" key="8">
    <source>
        <dbReference type="ARBA" id="ARBA00023170"/>
    </source>
</evidence>
<evidence type="ECO:0000259" key="13">
    <source>
        <dbReference type="SMART" id="SM00409"/>
    </source>
</evidence>
<keyword evidence="14" id="KW-1185">Reference proteome</keyword>
<keyword evidence="3 11" id="KW-0812">Transmembrane</keyword>
<feature type="signal peptide" evidence="12">
    <location>
        <begin position="1"/>
        <end position="20"/>
    </location>
</feature>
<keyword evidence="2" id="KW-1003">Cell membrane</keyword>
<dbReference type="InParanoid" id="A0A6J2RFY5"/>
<dbReference type="InterPro" id="IPR013783">
    <property type="entry name" value="Ig-like_fold"/>
</dbReference>
<keyword evidence="4 12" id="KW-0732">Signal</keyword>
<dbReference type="RefSeq" id="XP_029308255.1">
    <property type="nucleotide sequence ID" value="XM_029452395.1"/>
</dbReference>
<evidence type="ECO:0000256" key="11">
    <source>
        <dbReference type="SAM" id="Phobius"/>
    </source>
</evidence>
<keyword evidence="8" id="KW-0675">Receptor</keyword>
<dbReference type="AlphaFoldDB" id="A0A6J2RFY5"/>
<dbReference type="GO" id="GO:0042130">
    <property type="term" value="P:negative regulation of T cell proliferation"/>
    <property type="evidence" value="ECO:0007669"/>
    <property type="project" value="TreeGrafter"/>
</dbReference>
<keyword evidence="9" id="KW-0325">Glycoprotein</keyword>
<keyword evidence="6 11" id="KW-0472">Membrane</keyword>
<dbReference type="GO" id="GO:0009897">
    <property type="term" value="C:external side of plasma membrane"/>
    <property type="evidence" value="ECO:0007669"/>
    <property type="project" value="TreeGrafter"/>
</dbReference>
<dbReference type="GO" id="GO:0031295">
    <property type="term" value="P:T cell costimulation"/>
    <property type="evidence" value="ECO:0007669"/>
    <property type="project" value="TreeGrafter"/>
</dbReference>
<keyword evidence="10" id="KW-0393">Immunoglobulin domain</keyword>
<feature type="domain" description="Immunoglobulin" evidence="13">
    <location>
        <begin position="28"/>
        <end position="134"/>
    </location>
</feature>
<evidence type="ECO:0000256" key="6">
    <source>
        <dbReference type="ARBA" id="ARBA00023136"/>
    </source>
</evidence>
<feature type="chain" id="PRO_5026759447" evidence="12">
    <location>
        <begin position="21"/>
        <end position="387"/>
    </location>
</feature>
<dbReference type="InterPro" id="IPR003599">
    <property type="entry name" value="Ig_sub"/>
</dbReference>
<name>A0A6J2RFY5_COTGO</name>
<organism evidence="14 15">
    <name type="scientific">Cottoperca gobio</name>
    <name type="common">Frogmouth</name>
    <name type="synonym">Aphritis gobio</name>
    <dbReference type="NCBI Taxonomy" id="56716"/>
    <lineage>
        <taxon>Eukaryota</taxon>
        <taxon>Metazoa</taxon>
        <taxon>Chordata</taxon>
        <taxon>Craniata</taxon>
        <taxon>Vertebrata</taxon>
        <taxon>Euteleostomi</taxon>
        <taxon>Actinopterygii</taxon>
        <taxon>Neopterygii</taxon>
        <taxon>Teleostei</taxon>
        <taxon>Neoteleostei</taxon>
        <taxon>Acanthomorphata</taxon>
        <taxon>Eupercaria</taxon>
        <taxon>Perciformes</taxon>
        <taxon>Notothenioidei</taxon>
        <taxon>Bovichtidae</taxon>
        <taxon>Cottoperca</taxon>
    </lineage>
</organism>
<comment type="subcellular location">
    <subcellularLocation>
        <location evidence="1">Cell membrane</location>
        <topology evidence="1">Single-pass type I membrane protein</topology>
    </subcellularLocation>
</comment>
<dbReference type="PANTHER" id="PTHR25466:SF14">
    <property type="entry name" value="BUTYROPHILIN SUBFAMILY 2 MEMBER A2-LIKE-RELATED"/>
    <property type="match status" value="1"/>
</dbReference>
<feature type="transmembrane region" description="Helical" evidence="11">
    <location>
        <begin position="258"/>
        <end position="282"/>
    </location>
</feature>
<evidence type="ECO:0000256" key="12">
    <source>
        <dbReference type="SAM" id="SignalP"/>
    </source>
</evidence>
<dbReference type="OrthoDB" id="8859054at2759"/>
<dbReference type="PANTHER" id="PTHR25466">
    <property type="entry name" value="T-LYMPHOCYTE ACTIVATION ANTIGEN"/>
    <property type="match status" value="1"/>
</dbReference>
<dbReference type="Proteomes" id="UP000504630">
    <property type="component" value="Chromosome 16"/>
</dbReference>
<dbReference type="SUPFAM" id="SSF48726">
    <property type="entry name" value="Immunoglobulin"/>
    <property type="match status" value="2"/>
</dbReference>
<feature type="domain" description="Immunoglobulin" evidence="13">
    <location>
        <begin position="139"/>
        <end position="226"/>
    </location>
</feature>
<sequence length="387" mass="43180">MAIVYPQGVLLLFLLIDISASRDGSPGIETVITSQEEDVVLPCADSWSEMDRRSCIRVRLIKYATDGSQMKVILTRPKTHKFQDAERVKWQDDGNGQMSLFLTKSQKSDEGVYGCEIWCDWDFISVKNVSLKVKDCKALLPVKAAPSTPANLNCPVDITSGQQGPQNISWAMMKGGSPAAVNFKRVEMNGTSLAIQSVNNDDSSWYRCNYTLGQTHRCFDIKLLVQEVEHAVVATTAQEMTTSENILKGKKEGSSGSFMVVVVTSVLVGIAIMAALIGVFIYRRRNTQRVIQQTLRHPAVTLTESSAGYEIVNFTLSEGEHHVILLCNGHYDLSFSVHHFTDNFVSLSHRSYKPSSQQFIPTTPGRRHVYFPALVKFCSTQRRQLFS</sequence>
<gene>
    <name evidence="15" type="primary">LOC115021758</name>
</gene>
<protein>
    <submittedName>
        <fullName evidence="15">Uncharacterized protein LOC115021758 isoform X1</fullName>
    </submittedName>
</protein>
<dbReference type="Gene3D" id="2.60.40.10">
    <property type="entry name" value="Immunoglobulins"/>
    <property type="match status" value="2"/>
</dbReference>
<dbReference type="GO" id="GO:0007166">
    <property type="term" value="P:cell surface receptor signaling pathway"/>
    <property type="evidence" value="ECO:0007669"/>
    <property type="project" value="TreeGrafter"/>
</dbReference>
<evidence type="ECO:0000256" key="10">
    <source>
        <dbReference type="ARBA" id="ARBA00023319"/>
    </source>
</evidence>
<evidence type="ECO:0000256" key="9">
    <source>
        <dbReference type="ARBA" id="ARBA00023180"/>
    </source>
</evidence>
<evidence type="ECO:0000256" key="5">
    <source>
        <dbReference type="ARBA" id="ARBA00022989"/>
    </source>
</evidence>
<dbReference type="KEGG" id="cgob:115021758"/>
<dbReference type="GeneID" id="115021758"/>
<dbReference type="Pfam" id="PF07686">
    <property type="entry name" value="V-set"/>
    <property type="match status" value="1"/>
</dbReference>
<keyword evidence="5 11" id="KW-1133">Transmembrane helix</keyword>
<dbReference type="InterPro" id="IPR036179">
    <property type="entry name" value="Ig-like_dom_sf"/>
</dbReference>
<evidence type="ECO:0000256" key="7">
    <source>
        <dbReference type="ARBA" id="ARBA00023157"/>
    </source>
</evidence>
<dbReference type="GO" id="GO:0042102">
    <property type="term" value="P:positive regulation of T cell proliferation"/>
    <property type="evidence" value="ECO:0007669"/>
    <property type="project" value="TreeGrafter"/>
</dbReference>
<dbReference type="InterPro" id="IPR051713">
    <property type="entry name" value="T-cell_Activation_Regulation"/>
</dbReference>
<evidence type="ECO:0000313" key="14">
    <source>
        <dbReference type="Proteomes" id="UP000504630"/>
    </source>
</evidence>
<dbReference type="SMART" id="SM00409">
    <property type="entry name" value="IG"/>
    <property type="match status" value="2"/>
</dbReference>
<evidence type="ECO:0000256" key="4">
    <source>
        <dbReference type="ARBA" id="ARBA00022729"/>
    </source>
</evidence>
<evidence type="ECO:0000313" key="15">
    <source>
        <dbReference type="RefSeq" id="XP_029308255.1"/>
    </source>
</evidence>
<dbReference type="InterPro" id="IPR013106">
    <property type="entry name" value="Ig_V-set"/>
</dbReference>
<dbReference type="GO" id="GO:0006955">
    <property type="term" value="P:immune response"/>
    <property type="evidence" value="ECO:0007669"/>
    <property type="project" value="TreeGrafter"/>
</dbReference>